<evidence type="ECO:0000313" key="11">
    <source>
        <dbReference type="Proteomes" id="UP000008316"/>
    </source>
</evidence>
<evidence type="ECO:0000256" key="7">
    <source>
        <dbReference type="SAM" id="Coils"/>
    </source>
</evidence>
<dbReference type="CDD" id="cd03404">
    <property type="entry name" value="SPFH_HflK"/>
    <property type="match status" value="1"/>
</dbReference>
<dbReference type="Gene3D" id="3.30.479.30">
    <property type="entry name" value="Band 7 domain"/>
    <property type="match status" value="1"/>
</dbReference>
<dbReference type="InterPro" id="IPR020980">
    <property type="entry name" value="Membrane_HflK_N"/>
</dbReference>
<feature type="transmembrane region" description="Helical" evidence="6">
    <location>
        <begin position="88"/>
        <end position="109"/>
    </location>
</feature>
<dbReference type="STRING" id="999541.bgla_1g22820"/>
<sequence>MNDYNERSSWLRKRPMLSINDPRWGRGEGNGDKSRKNDPKRPPPDGEGPPDLDEMWRNFNRRLAGLFGGKGGGGNRGFRPDNGRAARVGVGIVIGVLVAVYAGSGVFVVPDGQTGVVLQFGESRGTVGQGVHWRLPYPFESHEIVDTAQIHATEIGRNNVVRVANVKDASMLTRDGDIVDVRFIVQYRIRSATDYLFRTVDPELAVRQSAQAAIRRIVGAASASDVTGADRDKLRDQLSAAIQGDLDREQTGLVVTGVVIQAAQLPEQVQAAVDEIGKARQEREAAKNAAQAYADDLLPRARGDAAKLVDDAKAYADRVVTQAQGDADRYKQVYAQYEKAPAVVRERMYLDTMQDIYSKATKVYIGSKSGNSLVYLPIDKIVEQQRQRAAEAASGAAPAAAGQPASAPDAGNTAPASSGAAAASVSAAPAASAANAASAAPGNDPLRSREAFRSRSREDDLQ</sequence>
<comment type="function">
    <text evidence="6">HflC and HflK could encode or regulate a protease.</text>
</comment>
<organism evidence="10 11">
    <name type="scientific">Burkholderia gladioli (strain BSR3)</name>
    <dbReference type="NCBI Taxonomy" id="999541"/>
    <lineage>
        <taxon>Bacteria</taxon>
        <taxon>Pseudomonadati</taxon>
        <taxon>Pseudomonadota</taxon>
        <taxon>Betaproteobacteria</taxon>
        <taxon>Burkholderiales</taxon>
        <taxon>Burkholderiaceae</taxon>
        <taxon>Burkholderia</taxon>
    </lineage>
</organism>
<dbReference type="NCBIfam" id="TIGR01933">
    <property type="entry name" value="hflK"/>
    <property type="match status" value="1"/>
</dbReference>
<comment type="similarity">
    <text evidence="2 6">Belongs to the band 7/mec-2 family. HflK subfamily.</text>
</comment>
<keyword evidence="3 6" id="KW-0812">Transmembrane</keyword>
<dbReference type="AlphaFoldDB" id="F2LCM8"/>
<dbReference type="InterPro" id="IPR036013">
    <property type="entry name" value="Band_7/SPFH_dom_sf"/>
</dbReference>
<evidence type="ECO:0000256" key="2">
    <source>
        <dbReference type="ARBA" id="ARBA00006971"/>
    </source>
</evidence>
<feature type="compositionally biased region" description="Low complexity" evidence="8">
    <location>
        <begin position="393"/>
        <end position="443"/>
    </location>
</feature>
<feature type="compositionally biased region" description="Basic and acidic residues" evidence="8">
    <location>
        <begin position="23"/>
        <end position="44"/>
    </location>
</feature>
<feature type="coiled-coil region" evidence="7">
    <location>
        <begin position="269"/>
        <end position="296"/>
    </location>
</feature>
<dbReference type="EMBL" id="CP002599">
    <property type="protein sequence ID" value="AEA60909.1"/>
    <property type="molecule type" value="Genomic_DNA"/>
</dbReference>
<dbReference type="InterPro" id="IPR001107">
    <property type="entry name" value="Band_7"/>
</dbReference>
<evidence type="ECO:0000256" key="3">
    <source>
        <dbReference type="ARBA" id="ARBA00022692"/>
    </source>
</evidence>
<dbReference type="PANTHER" id="PTHR43327">
    <property type="entry name" value="STOMATIN-LIKE PROTEIN 2, MITOCHONDRIAL"/>
    <property type="match status" value="1"/>
</dbReference>
<evidence type="ECO:0000256" key="1">
    <source>
        <dbReference type="ARBA" id="ARBA00004167"/>
    </source>
</evidence>
<dbReference type="KEGG" id="bgd:bgla_1g22820"/>
<evidence type="ECO:0000256" key="8">
    <source>
        <dbReference type="SAM" id="MobiDB-lite"/>
    </source>
</evidence>
<dbReference type="Pfam" id="PF12221">
    <property type="entry name" value="HflK_N"/>
    <property type="match status" value="1"/>
</dbReference>
<evidence type="ECO:0000313" key="10">
    <source>
        <dbReference type="EMBL" id="AEA60909.1"/>
    </source>
</evidence>
<dbReference type="SUPFAM" id="SSF117892">
    <property type="entry name" value="Band 7/SPFH domain"/>
    <property type="match status" value="1"/>
</dbReference>
<evidence type="ECO:0000256" key="4">
    <source>
        <dbReference type="ARBA" id="ARBA00022989"/>
    </source>
</evidence>
<keyword evidence="7" id="KW-0175">Coiled coil</keyword>
<dbReference type="InterPro" id="IPR050710">
    <property type="entry name" value="Band7/mec-2_domain"/>
</dbReference>
<dbReference type="eggNOG" id="COG0330">
    <property type="taxonomic scope" value="Bacteria"/>
</dbReference>
<comment type="subunit">
    <text evidence="6">HflC and HflK may interact to form a multimeric complex.</text>
</comment>
<comment type="subcellular location">
    <subcellularLocation>
        <location evidence="1">Membrane</location>
        <topology evidence="1">Single-pass membrane protein</topology>
    </subcellularLocation>
</comment>
<feature type="region of interest" description="Disordered" evidence="8">
    <location>
        <begin position="393"/>
        <end position="462"/>
    </location>
</feature>
<dbReference type="SMART" id="SM00244">
    <property type="entry name" value="PHB"/>
    <property type="match status" value="1"/>
</dbReference>
<reference evidence="10 11" key="1">
    <citation type="journal article" date="2011" name="J. Bacteriol.">
        <title>Complete genome sequence of Burkholderia gladioli BSR3.</title>
        <authorList>
            <person name="Seo Y.S."/>
            <person name="Lim J."/>
            <person name="Choi B.S."/>
            <person name="Kim H."/>
            <person name="Goo E."/>
            <person name="Lee B."/>
            <person name="Lim J.S."/>
            <person name="Choi I.Y."/>
            <person name="Moon J.S."/>
            <person name="Kim J."/>
            <person name="Hwang I."/>
        </authorList>
    </citation>
    <scope>NUCLEOTIDE SEQUENCE [LARGE SCALE GENOMIC DNA]</scope>
    <source>
        <strain evidence="10 11">BSR3</strain>
    </source>
</reference>
<feature type="domain" description="Band 7" evidence="9">
    <location>
        <begin position="104"/>
        <end position="277"/>
    </location>
</feature>
<keyword evidence="4 6" id="KW-1133">Transmembrane helix</keyword>
<dbReference type="RefSeq" id="WP_013698240.1">
    <property type="nucleotide sequence ID" value="NC_015381.1"/>
</dbReference>
<protein>
    <recommendedName>
        <fullName evidence="6">Protein HflK</fullName>
    </recommendedName>
</protein>
<dbReference type="GO" id="GO:0016020">
    <property type="term" value="C:membrane"/>
    <property type="evidence" value="ECO:0007669"/>
    <property type="project" value="UniProtKB-SubCell"/>
</dbReference>
<feature type="compositionally biased region" description="Basic and acidic residues" evidence="8">
    <location>
        <begin position="446"/>
        <end position="462"/>
    </location>
</feature>
<keyword evidence="11" id="KW-1185">Reference proteome</keyword>
<evidence type="ECO:0000256" key="5">
    <source>
        <dbReference type="ARBA" id="ARBA00023136"/>
    </source>
</evidence>
<dbReference type="Proteomes" id="UP000008316">
    <property type="component" value="Chromosome 1"/>
</dbReference>
<dbReference type="Pfam" id="PF01145">
    <property type="entry name" value="Band_7"/>
    <property type="match status" value="1"/>
</dbReference>
<proteinExistence type="inferred from homology"/>
<evidence type="ECO:0000256" key="6">
    <source>
        <dbReference type="RuleBase" id="RU364113"/>
    </source>
</evidence>
<dbReference type="HOGENOM" id="CLU_039173_2_0_4"/>
<evidence type="ECO:0000259" key="9">
    <source>
        <dbReference type="SMART" id="SM00244"/>
    </source>
</evidence>
<feature type="region of interest" description="Disordered" evidence="8">
    <location>
        <begin position="1"/>
        <end position="54"/>
    </location>
</feature>
<accession>F2LCM8</accession>
<dbReference type="PANTHER" id="PTHR43327:SF2">
    <property type="entry name" value="MODULATOR OF FTSH PROTEASE HFLK"/>
    <property type="match status" value="1"/>
</dbReference>
<gene>
    <name evidence="10" type="ordered locus">bgla_1g22820</name>
</gene>
<keyword evidence="5 6" id="KW-0472">Membrane</keyword>
<name>F2LCM8_BURGS</name>
<dbReference type="InterPro" id="IPR010201">
    <property type="entry name" value="HflK"/>
</dbReference>